<organism evidence="1">
    <name type="scientific">Arundo donax</name>
    <name type="common">Giant reed</name>
    <name type="synonym">Donax arundinaceus</name>
    <dbReference type="NCBI Taxonomy" id="35708"/>
    <lineage>
        <taxon>Eukaryota</taxon>
        <taxon>Viridiplantae</taxon>
        <taxon>Streptophyta</taxon>
        <taxon>Embryophyta</taxon>
        <taxon>Tracheophyta</taxon>
        <taxon>Spermatophyta</taxon>
        <taxon>Magnoliopsida</taxon>
        <taxon>Liliopsida</taxon>
        <taxon>Poales</taxon>
        <taxon>Poaceae</taxon>
        <taxon>PACMAD clade</taxon>
        <taxon>Arundinoideae</taxon>
        <taxon>Arundineae</taxon>
        <taxon>Arundo</taxon>
    </lineage>
</organism>
<reference evidence="1" key="2">
    <citation type="journal article" date="2015" name="Data Brief">
        <title>Shoot transcriptome of the giant reed, Arundo donax.</title>
        <authorList>
            <person name="Barrero R.A."/>
            <person name="Guerrero F.D."/>
            <person name="Moolhuijzen P."/>
            <person name="Goolsby J.A."/>
            <person name="Tidwell J."/>
            <person name="Bellgard S.E."/>
            <person name="Bellgard M.I."/>
        </authorList>
    </citation>
    <scope>NUCLEOTIDE SEQUENCE</scope>
    <source>
        <tissue evidence="1">Shoot tissue taken approximately 20 cm above the soil surface</tissue>
    </source>
</reference>
<reference evidence="1" key="1">
    <citation type="submission" date="2014-09" db="EMBL/GenBank/DDBJ databases">
        <authorList>
            <person name="Magalhaes I.L.F."/>
            <person name="Oliveira U."/>
            <person name="Santos F.R."/>
            <person name="Vidigal T.H.D.A."/>
            <person name="Brescovit A.D."/>
            <person name="Santos A.J."/>
        </authorList>
    </citation>
    <scope>NUCLEOTIDE SEQUENCE</scope>
    <source>
        <tissue evidence="1">Shoot tissue taken approximately 20 cm above the soil surface</tissue>
    </source>
</reference>
<proteinExistence type="predicted"/>
<dbReference type="AlphaFoldDB" id="A0A0A8Y8D5"/>
<protein>
    <submittedName>
        <fullName evidence="1">Uncharacterized protein</fullName>
    </submittedName>
</protein>
<evidence type="ECO:0000313" key="1">
    <source>
        <dbReference type="EMBL" id="JAD21483.1"/>
    </source>
</evidence>
<accession>A0A0A8Y8D5</accession>
<sequence length="46" mass="5522">MCAPWCLLDPALKNHKLLHNILDRDVYFRSLQPFKVGLMLWNLHLF</sequence>
<name>A0A0A8Y8D5_ARUDO</name>
<dbReference type="EMBL" id="GBRH01276412">
    <property type="protein sequence ID" value="JAD21483.1"/>
    <property type="molecule type" value="Transcribed_RNA"/>
</dbReference>